<organism evidence="1 2">
    <name type="scientific">Paenibacillus illinoisensis</name>
    <dbReference type="NCBI Taxonomy" id="59845"/>
    <lineage>
        <taxon>Bacteria</taxon>
        <taxon>Bacillati</taxon>
        <taxon>Bacillota</taxon>
        <taxon>Bacilli</taxon>
        <taxon>Bacillales</taxon>
        <taxon>Paenibacillaceae</taxon>
        <taxon>Paenibacillus</taxon>
    </lineage>
</organism>
<dbReference type="Proteomes" id="UP001618531">
    <property type="component" value="Unassembled WGS sequence"/>
</dbReference>
<dbReference type="EMBL" id="JBIYSL010000005">
    <property type="protein sequence ID" value="MFK0524779.1"/>
    <property type="molecule type" value="Genomic_DNA"/>
</dbReference>
<gene>
    <name evidence="1" type="ORF">ACINKY_21500</name>
</gene>
<sequence>MNIHQCIGTEAKLTVIRYSEPKDAWLMLTADGGKSKIHFCPYCGSELDEELVTEDEQA</sequence>
<reference evidence="1 2" key="1">
    <citation type="submission" date="2024-11" db="EMBL/GenBank/DDBJ databases">
        <title>Identification and Characterization of a Novel Fosfomycin Bacillithiol Transferase FosB8 in Paenibacillus illinoisensis.</title>
        <authorList>
            <person name="Lu W."/>
        </authorList>
    </citation>
    <scope>NUCLEOTIDE SEQUENCE [LARGE SCALE GENOMIC DNA]</scope>
    <source>
        <strain evidence="1 2">WP77</strain>
    </source>
</reference>
<evidence type="ECO:0000313" key="2">
    <source>
        <dbReference type="Proteomes" id="UP001618531"/>
    </source>
</evidence>
<evidence type="ECO:0000313" key="1">
    <source>
        <dbReference type="EMBL" id="MFK0524779.1"/>
    </source>
</evidence>
<proteinExistence type="predicted"/>
<protein>
    <submittedName>
        <fullName evidence="1">Uncharacterized protein</fullName>
    </submittedName>
</protein>
<accession>A0ABW8I0S6</accession>
<keyword evidence="2" id="KW-1185">Reference proteome</keyword>
<dbReference type="RefSeq" id="WP_402877414.1">
    <property type="nucleotide sequence ID" value="NZ_JBIYSL010000005.1"/>
</dbReference>
<comment type="caution">
    <text evidence="1">The sequence shown here is derived from an EMBL/GenBank/DDBJ whole genome shotgun (WGS) entry which is preliminary data.</text>
</comment>
<name>A0ABW8I0S6_9BACL</name>